<feature type="transmembrane region" description="Helical" evidence="6">
    <location>
        <begin position="220"/>
        <end position="243"/>
    </location>
</feature>
<evidence type="ECO:0000256" key="1">
    <source>
        <dbReference type="ARBA" id="ARBA00004141"/>
    </source>
</evidence>
<comment type="similarity">
    <text evidence="2">Belongs to the TerC family.</text>
</comment>
<dbReference type="EMBL" id="JACZHT010000005">
    <property type="protein sequence ID" value="MBE1237569.1"/>
    <property type="molecule type" value="Genomic_DNA"/>
</dbReference>
<comment type="caution">
    <text evidence="7">The sequence shown here is derived from an EMBL/GenBank/DDBJ whole genome shotgun (WGS) entry which is preliminary data.</text>
</comment>
<sequence>MTSHFGFPLETLGIFVCVVAVSIFMDLFAHRNSTEIRLRDAVGWSVFWVSLALSFYGYLWVRFDKSWADLYLAGYALEKALSVDNLMVFMAIFASFGVRGADQHRVLYWGILGAIVFRAIFVGIGAGLFLWAPWVGFVFAAIVLWTAWKMLTAGSQHQEIEDYSDHWSVRIARRFVPVLPQRDGHAFFVGARRAASLAAATGAAVVGSGRKALFYVTPMFLCLIAIEASDIMFAFDSVPAIIAVTHEPLLVYAAMIFAMLGLRSLYFVLAAATRYVVHLDKAVIALLFFIAFKLVFHAIEQISGWHPFEITPTMSLLVILGVLGAGCVASFLWPGPKDGGQEQS</sequence>
<accession>A0A8J6YPC6</accession>
<feature type="transmembrane region" description="Helical" evidence="6">
    <location>
        <begin position="130"/>
        <end position="148"/>
    </location>
</feature>
<dbReference type="GO" id="GO:0016020">
    <property type="term" value="C:membrane"/>
    <property type="evidence" value="ECO:0007669"/>
    <property type="project" value="UniProtKB-SubCell"/>
</dbReference>
<dbReference type="InterPro" id="IPR005496">
    <property type="entry name" value="Integral_membrane_TerC"/>
</dbReference>
<reference evidence="7" key="1">
    <citation type="submission" date="2020-10" db="EMBL/GenBank/DDBJ databases">
        <title>Genome sequence of the unusual species of purple photosynthetic bacteria, Phaeovibrio sulfidiphilus DSM 23193, type strain.</title>
        <authorList>
            <person name="Kyndt J.A."/>
            <person name="Meyer T.E."/>
        </authorList>
    </citation>
    <scope>NUCLEOTIDE SEQUENCE</scope>
    <source>
        <strain evidence="7">DSM 23193</strain>
    </source>
</reference>
<evidence type="ECO:0000313" key="8">
    <source>
        <dbReference type="Proteomes" id="UP000631034"/>
    </source>
</evidence>
<dbReference type="AlphaFoldDB" id="A0A8J6YPC6"/>
<evidence type="ECO:0000256" key="5">
    <source>
        <dbReference type="ARBA" id="ARBA00023136"/>
    </source>
</evidence>
<evidence type="ECO:0000256" key="6">
    <source>
        <dbReference type="SAM" id="Phobius"/>
    </source>
</evidence>
<keyword evidence="3 6" id="KW-0812">Transmembrane</keyword>
<keyword evidence="8" id="KW-1185">Reference proteome</keyword>
<evidence type="ECO:0000313" key="7">
    <source>
        <dbReference type="EMBL" id="MBE1237569.1"/>
    </source>
</evidence>
<gene>
    <name evidence="7" type="ORF">IHV25_07900</name>
</gene>
<dbReference type="PANTHER" id="PTHR30238">
    <property type="entry name" value="MEMBRANE BOUND PREDICTED REDOX MODULATOR"/>
    <property type="match status" value="1"/>
</dbReference>
<proteinExistence type="inferred from homology"/>
<dbReference type="Proteomes" id="UP000631034">
    <property type="component" value="Unassembled WGS sequence"/>
</dbReference>
<feature type="transmembrane region" description="Helical" evidence="6">
    <location>
        <begin position="41"/>
        <end position="61"/>
    </location>
</feature>
<feature type="transmembrane region" description="Helical" evidence="6">
    <location>
        <begin position="314"/>
        <end position="333"/>
    </location>
</feature>
<evidence type="ECO:0000256" key="3">
    <source>
        <dbReference type="ARBA" id="ARBA00022692"/>
    </source>
</evidence>
<feature type="transmembrane region" description="Helical" evidence="6">
    <location>
        <begin position="12"/>
        <end position="29"/>
    </location>
</feature>
<evidence type="ECO:0000256" key="4">
    <source>
        <dbReference type="ARBA" id="ARBA00022989"/>
    </source>
</evidence>
<dbReference type="NCBIfam" id="TIGR03718">
    <property type="entry name" value="R_switched_Alx"/>
    <property type="match status" value="1"/>
</dbReference>
<keyword evidence="4 6" id="KW-1133">Transmembrane helix</keyword>
<organism evidence="7 8">
    <name type="scientific">Phaeovibrio sulfidiphilus</name>
    <dbReference type="NCBI Taxonomy" id="1220600"/>
    <lineage>
        <taxon>Bacteria</taxon>
        <taxon>Pseudomonadati</taxon>
        <taxon>Pseudomonadota</taxon>
        <taxon>Alphaproteobacteria</taxon>
        <taxon>Rhodospirillales</taxon>
        <taxon>Rhodospirillaceae</taxon>
        <taxon>Phaeovibrio</taxon>
    </lineage>
</organism>
<dbReference type="Pfam" id="PF03741">
    <property type="entry name" value="TerC"/>
    <property type="match status" value="1"/>
</dbReference>
<evidence type="ECO:0000256" key="2">
    <source>
        <dbReference type="ARBA" id="ARBA00007511"/>
    </source>
</evidence>
<feature type="transmembrane region" description="Helical" evidence="6">
    <location>
        <begin position="81"/>
        <end position="99"/>
    </location>
</feature>
<dbReference type="PANTHER" id="PTHR30238:SF0">
    <property type="entry name" value="THYLAKOID MEMBRANE PROTEIN TERC, CHLOROPLASTIC"/>
    <property type="match status" value="1"/>
</dbReference>
<feature type="transmembrane region" description="Helical" evidence="6">
    <location>
        <begin position="249"/>
        <end position="270"/>
    </location>
</feature>
<comment type="subcellular location">
    <subcellularLocation>
        <location evidence="1">Membrane</location>
        <topology evidence="1">Multi-pass membrane protein</topology>
    </subcellularLocation>
</comment>
<protein>
    <submittedName>
        <fullName evidence="7">TerC/Alx family metal homeostasis membrane protein</fullName>
    </submittedName>
</protein>
<dbReference type="InterPro" id="IPR022369">
    <property type="entry name" value="Integral_membrane_TerC_rswitch"/>
</dbReference>
<feature type="transmembrane region" description="Helical" evidence="6">
    <location>
        <begin position="106"/>
        <end position="124"/>
    </location>
</feature>
<feature type="transmembrane region" description="Helical" evidence="6">
    <location>
        <begin position="282"/>
        <end position="299"/>
    </location>
</feature>
<name>A0A8J6YPC6_9PROT</name>
<keyword evidence="5 6" id="KW-0472">Membrane</keyword>